<keyword evidence="3" id="KW-0804">Transcription</keyword>
<dbReference type="Gene3D" id="1.10.10.60">
    <property type="entry name" value="Homeodomain-like"/>
    <property type="match status" value="2"/>
</dbReference>
<dbReference type="EMBL" id="QTTN01000009">
    <property type="protein sequence ID" value="REE87514.1"/>
    <property type="molecule type" value="Genomic_DNA"/>
</dbReference>
<dbReference type="OrthoDB" id="9813413at2"/>
<name>A0A3D9S441_9BACL</name>
<feature type="domain" description="HTH araC/xylS-type" evidence="4">
    <location>
        <begin position="146"/>
        <end position="244"/>
    </location>
</feature>
<sequence>MRLILQNGSISPSYLVVYTVSGEGVLDYGGQSYKLGAGSLFFIDCMEYQHYRTLRSGHWEFAWVHFYGGASSHYYDLYAKKGDPLLRLQRESPVLGLLRSLIDVHEQTTPYTELLGAKLLTELVTELIVSAHIGDSTSSAVPAFISTTIREMERSYAERIRLDDWARGAAVSKYHFIREFKKHVGMSPNEYVIYLRIVRAKELLKYTGMPIATIAEEVGIDHVSQFINLFKAREGITPFAFRKKWNTH</sequence>
<keyword evidence="1" id="KW-0805">Transcription regulation</keyword>
<dbReference type="Pfam" id="PF02311">
    <property type="entry name" value="AraC_binding"/>
    <property type="match status" value="1"/>
</dbReference>
<dbReference type="PROSITE" id="PS01124">
    <property type="entry name" value="HTH_ARAC_FAMILY_2"/>
    <property type="match status" value="1"/>
</dbReference>
<comment type="caution">
    <text evidence="5">The sequence shown here is derived from an EMBL/GenBank/DDBJ whole genome shotgun (WGS) entry which is preliminary data.</text>
</comment>
<dbReference type="GO" id="GO:0043565">
    <property type="term" value="F:sequence-specific DNA binding"/>
    <property type="evidence" value="ECO:0007669"/>
    <property type="project" value="InterPro"/>
</dbReference>
<dbReference type="SUPFAM" id="SSF46689">
    <property type="entry name" value="Homeodomain-like"/>
    <property type="match status" value="2"/>
</dbReference>
<dbReference type="Proteomes" id="UP000256304">
    <property type="component" value="Unassembled WGS sequence"/>
</dbReference>
<dbReference type="RefSeq" id="WP_116188951.1">
    <property type="nucleotide sequence ID" value="NZ_QTTN01000009.1"/>
</dbReference>
<evidence type="ECO:0000313" key="6">
    <source>
        <dbReference type="Proteomes" id="UP000256304"/>
    </source>
</evidence>
<keyword evidence="2 5" id="KW-0238">DNA-binding</keyword>
<evidence type="ECO:0000256" key="3">
    <source>
        <dbReference type="ARBA" id="ARBA00023163"/>
    </source>
</evidence>
<dbReference type="SUPFAM" id="SSF51215">
    <property type="entry name" value="Regulatory protein AraC"/>
    <property type="match status" value="1"/>
</dbReference>
<dbReference type="AlphaFoldDB" id="A0A3D9S441"/>
<organism evidence="5 6">
    <name type="scientific">Paenibacillus taihuensis</name>
    <dbReference type="NCBI Taxonomy" id="1156355"/>
    <lineage>
        <taxon>Bacteria</taxon>
        <taxon>Bacillati</taxon>
        <taxon>Bacillota</taxon>
        <taxon>Bacilli</taxon>
        <taxon>Bacillales</taxon>
        <taxon>Paenibacillaceae</taxon>
        <taxon>Paenibacillus</taxon>
    </lineage>
</organism>
<dbReference type="GO" id="GO:0003700">
    <property type="term" value="F:DNA-binding transcription factor activity"/>
    <property type="evidence" value="ECO:0007669"/>
    <property type="project" value="InterPro"/>
</dbReference>
<dbReference type="PANTHER" id="PTHR43280:SF2">
    <property type="entry name" value="HTH-TYPE TRANSCRIPTIONAL REGULATOR EXSA"/>
    <property type="match status" value="1"/>
</dbReference>
<dbReference type="InterPro" id="IPR018060">
    <property type="entry name" value="HTH_AraC"/>
</dbReference>
<evidence type="ECO:0000313" key="5">
    <source>
        <dbReference type="EMBL" id="REE87514.1"/>
    </source>
</evidence>
<dbReference type="InterPro" id="IPR037923">
    <property type="entry name" value="HTH-like"/>
</dbReference>
<dbReference type="Gene3D" id="2.60.120.280">
    <property type="entry name" value="Regulatory protein AraC"/>
    <property type="match status" value="1"/>
</dbReference>
<dbReference type="SMART" id="SM00342">
    <property type="entry name" value="HTH_ARAC"/>
    <property type="match status" value="1"/>
</dbReference>
<gene>
    <name evidence="5" type="ORF">A8990_109160</name>
</gene>
<protein>
    <submittedName>
        <fullName evidence="5">AraC-like DNA-binding protein</fullName>
    </submittedName>
</protein>
<evidence type="ECO:0000256" key="2">
    <source>
        <dbReference type="ARBA" id="ARBA00023125"/>
    </source>
</evidence>
<keyword evidence="6" id="KW-1185">Reference proteome</keyword>
<dbReference type="InterPro" id="IPR009057">
    <property type="entry name" value="Homeodomain-like_sf"/>
</dbReference>
<reference evidence="5 6" key="1">
    <citation type="submission" date="2018-08" db="EMBL/GenBank/DDBJ databases">
        <title>Genomic Encyclopedia of Type Strains, Phase III (KMG-III): the genomes of soil and plant-associated and newly described type strains.</title>
        <authorList>
            <person name="Whitman W."/>
        </authorList>
    </citation>
    <scope>NUCLEOTIDE SEQUENCE [LARGE SCALE GENOMIC DNA]</scope>
    <source>
        <strain evidence="5 6">CGMCC 1.10966</strain>
    </source>
</reference>
<proteinExistence type="predicted"/>
<dbReference type="InterPro" id="IPR003313">
    <property type="entry name" value="AraC-bd"/>
</dbReference>
<dbReference type="PROSITE" id="PS00041">
    <property type="entry name" value="HTH_ARAC_FAMILY_1"/>
    <property type="match status" value="1"/>
</dbReference>
<dbReference type="Pfam" id="PF12833">
    <property type="entry name" value="HTH_18"/>
    <property type="match status" value="1"/>
</dbReference>
<dbReference type="PANTHER" id="PTHR43280">
    <property type="entry name" value="ARAC-FAMILY TRANSCRIPTIONAL REGULATOR"/>
    <property type="match status" value="1"/>
</dbReference>
<evidence type="ECO:0000256" key="1">
    <source>
        <dbReference type="ARBA" id="ARBA00023015"/>
    </source>
</evidence>
<dbReference type="InterPro" id="IPR018062">
    <property type="entry name" value="HTH_AraC-typ_CS"/>
</dbReference>
<accession>A0A3D9S441</accession>
<evidence type="ECO:0000259" key="4">
    <source>
        <dbReference type="PROSITE" id="PS01124"/>
    </source>
</evidence>